<dbReference type="KEGG" id="ebla:JGUZn3_13970"/>
<proteinExistence type="predicted"/>
<evidence type="ECO:0000313" key="2">
    <source>
        <dbReference type="Proteomes" id="UP000516349"/>
    </source>
</evidence>
<gene>
    <name evidence="1" type="ORF">JGUZn3_13970</name>
</gene>
<keyword evidence="2" id="KW-1185">Reference proteome</keyword>
<organism evidence="1 2">
    <name type="scientific">Entomobacter blattae</name>
    <dbReference type="NCBI Taxonomy" id="2762277"/>
    <lineage>
        <taxon>Bacteria</taxon>
        <taxon>Pseudomonadati</taxon>
        <taxon>Pseudomonadota</taxon>
        <taxon>Alphaproteobacteria</taxon>
        <taxon>Acetobacterales</taxon>
        <taxon>Acetobacteraceae</taxon>
        <taxon>Entomobacter</taxon>
    </lineage>
</organism>
<name>A0A7H1NS62_9PROT</name>
<protein>
    <submittedName>
        <fullName evidence="1">Uncharacterized protein</fullName>
    </submittedName>
</protein>
<dbReference type="EMBL" id="CP060244">
    <property type="protein sequence ID" value="QNT78622.1"/>
    <property type="molecule type" value="Genomic_DNA"/>
</dbReference>
<sequence>MNRKIMAKKAKKLGVVTEILDEAKSVGKSP</sequence>
<dbReference type="Proteomes" id="UP000516349">
    <property type="component" value="Chromosome"/>
</dbReference>
<dbReference type="AlphaFoldDB" id="A0A7H1NS62"/>
<reference evidence="1 2" key="1">
    <citation type="submission" date="2020-08" db="EMBL/GenBank/DDBJ databases">
        <title>Complete genome sequence of Entomobacter blattae G55GP.</title>
        <authorList>
            <person name="Poehlein A."/>
            <person name="Guzman J."/>
            <person name="Daniel R."/>
            <person name="Vilcinskas A."/>
        </authorList>
    </citation>
    <scope>NUCLEOTIDE SEQUENCE [LARGE SCALE GENOMIC DNA]</scope>
    <source>
        <strain evidence="1 2">G55GP</strain>
    </source>
</reference>
<evidence type="ECO:0000313" key="1">
    <source>
        <dbReference type="EMBL" id="QNT78622.1"/>
    </source>
</evidence>
<accession>A0A7H1NS62</accession>